<proteinExistence type="predicted"/>
<evidence type="ECO:0000313" key="1">
    <source>
        <dbReference type="EMBL" id="KAJ1676750.1"/>
    </source>
</evidence>
<dbReference type="Proteomes" id="UP001145114">
    <property type="component" value="Unassembled WGS sequence"/>
</dbReference>
<name>A0ACC1HMY3_9FUNG</name>
<evidence type="ECO:0000313" key="2">
    <source>
        <dbReference type="Proteomes" id="UP001145114"/>
    </source>
</evidence>
<organism evidence="1 2">
    <name type="scientific">Spiromyces aspiralis</name>
    <dbReference type="NCBI Taxonomy" id="68401"/>
    <lineage>
        <taxon>Eukaryota</taxon>
        <taxon>Fungi</taxon>
        <taxon>Fungi incertae sedis</taxon>
        <taxon>Zoopagomycota</taxon>
        <taxon>Kickxellomycotina</taxon>
        <taxon>Kickxellomycetes</taxon>
        <taxon>Kickxellales</taxon>
        <taxon>Kickxellaceae</taxon>
        <taxon>Spiromyces</taxon>
    </lineage>
</organism>
<comment type="caution">
    <text evidence="1">The sequence shown here is derived from an EMBL/GenBank/DDBJ whole genome shotgun (WGS) entry which is preliminary data.</text>
</comment>
<accession>A0ACC1HMY3</accession>
<reference evidence="1" key="1">
    <citation type="submission" date="2022-06" db="EMBL/GenBank/DDBJ databases">
        <title>Phylogenomic reconstructions and comparative analyses of Kickxellomycotina fungi.</title>
        <authorList>
            <person name="Reynolds N.K."/>
            <person name="Stajich J.E."/>
            <person name="Barry K."/>
            <person name="Grigoriev I.V."/>
            <person name="Crous P."/>
            <person name="Smith M.E."/>
        </authorList>
    </citation>
    <scope>NUCLEOTIDE SEQUENCE</scope>
    <source>
        <strain evidence="1">RSA 2271</strain>
    </source>
</reference>
<sequence>MDIYDNNDDSDSEERTYEVTAQKHHRLDAPPEVVPTRKVVHMVELESTPRMTMPPSQPRHDKSTVSNNDEQETPYHKMQFHYMALIQEGVDTNSVITQRLQSTEVRLTLKELLAIAPTARREMDKLVTRRRIANDEQPTVGINKLETAKANKQQPTSLPTSRVLGYINGCEFTLMIDPGSEVNIMHPDDRFTITNANNG</sequence>
<dbReference type="EMBL" id="JAMZIH010003557">
    <property type="protein sequence ID" value="KAJ1676750.1"/>
    <property type="molecule type" value="Genomic_DNA"/>
</dbReference>
<gene>
    <name evidence="1" type="ORF">EV182_007573</name>
</gene>
<protein>
    <submittedName>
        <fullName evidence="1">Uncharacterized protein</fullName>
    </submittedName>
</protein>
<keyword evidence="2" id="KW-1185">Reference proteome</keyword>